<name>A0A923HJK4_9FLAO</name>
<gene>
    <name evidence="1" type="ORF">H7U19_13765</name>
</gene>
<dbReference type="InterPro" id="IPR036249">
    <property type="entry name" value="Thioredoxin-like_sf"/>
</dbReference>
<dbReference type="Proteomes" id="UP000656244">
    <property type="component" value="Unassembled WGS sequence"/>
</dbReference>
<evidence type="ECO:0000313" key="1">
    <source>
        <dbReference type="EMBL" id="MBC3759482.1"/>
    </source>
</evidence>
<evidence type="ECO:0000313" key="2">
    <source>
        <dbReference type="Proteomes" id="UP000656244"/>
    </source>
</evidence>
<comment type="caution">
    <text evidence="1">The sequence shown here is derived from an EMBL/GenBank/DDBJ whole genome shotgun (WGS) entry which is preliminary data.</text>
</comment>
<dbReference type="Pfam" id="PF13899">
    <property type="entry name" value="Thioredoxin_7"/>
    <property type="match status" value="1"/>
</dbReference>
<dbReference type="AlphaFoldDB" id="A0A923HJK4"/>
<protein>
    <submittedName>
        <fullName evidence="1">Thioredoxin family protein</fullName>
    </submittedName>
</protein>
<keyword evidence="2" id="KW-1185">Reference proteome</keyword>
<dbReference type="EMBL" id="JACNMF010000004">
    <property type="protein sequence ID" value="MBC3759482.1"/>
    <property type="molecule type" value="Genomic_DNA"/>
</dbReference>
<proteinExistence type="predicted"/>
<accession>A0A923HJK4</accession>
<reference evidence="1" key="1">
    <citation type="submission" date="2020-08" db="EMBL/GenBank/DDBJ databases">
        <title>Hyunsoonleella sp. strain SJ7 genome sequencing and assembly.</title>
        <authorList>
            <person name="Kim I."/>
        </authorList>
    </citation>
    <scope>NUCLEOTIDE SEQUENCE</scope>
    <source>
        <strain evidence="1">SJ7</strain>
    </source>
</reference>
<dbReference type="Gene3D" id="3.40.30.10">
    <property type="entry name" value="Glutaredoxin"/>
    <property type="match status" value="1"/>
</dbReference>
<dbReference type="SUPFAM" id="SSF52833">
    <property type="entry name" value="Thioredoxin-like"/>
    <property type="match status" value="1"/>
</dbReference>
<sequence>MTTSSYSNPSLSSRTFNLFVFEGSDWCVNCRRLEKNILSDTTFVSFLDEKQITLTRVDFPQRTKQNSQVKKNNELLAERYNFDGVFPTLILSRSDTLYYRKLYYNKKQDSKGMQDLILTQLKVLK</sequence>
<organism evidence="1 2">
    <name type="scientific">Hyunsoonleella aquatilis</name>
    <dbReference type="NCBI Taxonomy" id="2762758"/>
    <lineage>
        <taxon>Bacteria</taxon>
        <taxon>Pseudomonadati</taxon>
        <taxon>Bacteroidota</taxon>
        <taxon>Flavobacteriia</taxon>
        <taxon>Flavobacteriales</taxon>
        <taxon>Flavobacteriaceae</taxon>
    </lineage>
</organism>